<name>A0A6N6VUC3_9BACT</name>
<evidence type="ECO:0000313" key="8">
    <source>
        <dbReference type="EMBL" id="KAB8037781.1"/>
    </source>
</evidence>
<keyword evidence="9" id="KW-1185">Reference proteome</keyword>
<keyword evidence="3 7" id="KW-0808">Transferase</keyword>
<evidence type="ECO:0000256" key="3">
    <source>
        <dbReference type="ARBA" id="ARBA00022679"/>
    </source>
</evidence>
<proteinExistence type="inferred from homology"/>
<sequence length="403" mass="46882">MINFQAYKRRHRAMTPSQSYWTFDLSPYVFQVKNINFNWVTTWWGILLLLAVFGGGLFFTWTQSKKLKTSEKLNKNPENTSLLSKKIQNIELIQTILIYSLAIVSILFVLQIMKINWGLRWYSTMYLIGFISVYVGCMIWIRKRTLMLTEGMLMNLITLCIIGMLIGARAAYVFVYNWDFYKTRPLDAIATWEGGLSFHGGIIGVSLAILYYCRKYKIPFFHLTDKLVRVIPIGIGMGRIGNFLNGELWGRPIEGNVPWAIIFPEGGAVARHPSQIYQSLGEGWGLFITLYIISRWKQKEGTISACFVIFYCLYRFIVEYFRAADAQISYLYLSNFSWAPLNAYPNASWWQILTMGQILCLCFLISGLIMLYFTRKNILEYSSEWTKRIEEFHKMHAAENSKK</sequence>
<evidence type="ECO:0000256" key="6">
    <source>
        <dbReference type="ARBA" id="ARBA00023136"/>
    </source>
</evidence>
<evidence type="ECO:0000256" key="2">
    <source>
        <dbReference type="ARBA" id="ARBA00022475"/>
    </source>
</evidence>
<dbReference type="PANTHER" id="PTHR30589:SF0">
    <property type="entry name" value="PHOSPHATIDYLGLYCEROL--PROLIPOPROTEIN DIACYLGLYCERYL TRANSFERASE"/>
    <property type="match status" value="1"/>
</dbReference>
<comment type="pathway">
    <text evidence="7">Protein modification; lipoprotein biosynthesis (diacylglyceryl transfer).</text>
</comment>
<keyword evidence="8" id="KW-0449">Lipoprotein</keyword>
<protein>
    <recommendedName>
        <fullName evidence="7">Phosphatidylglycerol--prolipoprotein diacylglyceryl transferase</fullName>
        <ecNumber evidence="7">2.5.1.145</ecNumber>
    </recommendedName>
</protein>
<dbReference type="NCBIfam" id="TIGR00544">
    <property type="entry name" value="lgt"/>
    <property type="match status" value="1"/>
</dbReference>
<evidence type="ECO:0000313" key="9">
    <source>
        <dbReference type="Proteomes" id="UP000437748"/>
    </source>
</evidence>
<comment type="function">
    <text evidence="7">Catalyzes the transfer of the diacylglyceryl group from phosphatidylglycerol to the sulfhydryl group of the N-terminal cysteine of a prolipoprotein, the first step in the formation of mature lipoproteins.</text>
</comment>
<evidence type="ECO:0000256" key="4">
    <source>
        <dbReference type="ARBA" id="ARBA00022692"/>
    </source>
</evidence>
<evidence type="ECO:0000256" key="1">
    <source>
        <dbReference type="ARBA" id="ARBA00007150"/>
    </source>
</evidence>
<dbReference type="Pfam" id="PF01790">
    <property type="entry name" value="LGT"/>
    <property type="match status" value="1"/>
</dbReference>
<keyword evidence="5 7" id="KW-1133">Transmembrane helix</keyword>
<evidence type="ECO:0000256" key="5">
    <source>
        <dbReference type="ARBA" id="ARBA00022989"/>
    </source>
</evidence>
<feature type="binding site" evidence="7">
    <location>
        <position position="239"/>
    </location>
    <ligand>
        <name>a 1,2-diacyl-sn-glycero-3-phospho-(1'-sn-glycerol)</name>
        <dbReference type="ChEBI" id="CHEBI:64716"/>
    </ligand>
</feature>
<feature type="transmembrane region" description="Helical" evidence="7">
    <location>
        <begin position="153"/>
        <end position="176"/>
    </location>
</feature>
<dbReference type="HAMAP" id="MF_01147">
    <property type="entry name" value="Lgt"/>
    <property type="match status" value="1"/>
</dbReference>
<keyword evidence="2 7" id="KW-1003">Cell membrane</keyword>
<gene>
    <name evidence="7 8" type="primary">lgt</name>
    <name evidence="8" type="ORF">GCL60_11445</name>
</gene>
<dbReference type="Proteomes" id="UP000437748">
    <property type="component" value="Unassembled WGS sequence"/>
</dbReference>
<feature type="transmembrane region" description="Helical" evidence="7">
    <location>
        <begin position="196"/>
        <end position="213"/>
    </location>
</feature>
<organism evidence="8 9">
    <name type="scientific">Silvanigrella paludirubra</name>
    <dbReference type="NCBI Taxonomy" id="2499159"/>
    <lineage>
        <taxon>Bacteria</taxon>
        <taxon>Pseudomonadati</taxon>
        <taxon>Bdellovibrionota</taxon>
        <taxon>Oligoflexia</taxon>
        <taxon>Silvanigrellales</taxon>
        <taxon>Silvanigrellaceae</taxon>
        <taxon>Silvanigrella</taxon>
    </lineage>
</organism>
<dbReference type="EC" id="2.5.1.145" evidence="7"/>
<comment type="similarity">
    <text evidence="1 7">Belongs to the Lgt family.</text>
</comment>
<dbReference type="UniPathway" id="UPA00664"/>
<feature type="transmembrane region" description="Helical" evidence="7">
    <location>
        <begin position="43"/>
        <end position="62"/>
    </location>
</feature>
<keyword evidence="4 7" id="KW-0812">Transmembrane</keyword>
<feature type="transmembrane region" description="Helical" evidence="7">
    <location>
        <begin position="92"/>
        <end position="113"/>
    </location>
</feature>
<dbReference type="GO" id="GO:0042158">
    <property type="term" value="P:lipoprotein biosynthetic process"/>
    <property type="evidence" value="ECO:0007669"/>
    <property type="project" value="UniProtKB-UniRule"/>
</dbReference>
<comment type="subcellular location">
    <subcellularLocation>
        <location evidence="7">Cell membrane</location>
        <topology evidence="7">Multi-pass membrane protein</topology>
    </subcellularLocation>
</comment>
<accession>A0A6N6VUC3</accession>
<keyword evidence="6 7" id="KW-0472">Membrane</keyword>
<dbReference type="PANTHER" id="PTHR30589">
    <property type="entry name" value="PROLIPOPROTEIN DIACYLGLYCERYL TRANSFERASE"/>
    <property type="match status" value="1"/>
</dbReference>
<dbReference type="GO" id="GO:0005886">
    <property type="term" value="C:plasma membrane"/>
    <property type="evidence" value="ECO:0007669"/>
    <property type="project" value="UniProtKB-SubCell"/>
</dbReference>
<reference evidence="8 9" key="1">
    <citation type="submission" date="2019-10" db="EMBL/GenBank/DDBJ databases">
        <title>New species of Slilvanegrellaceae.</title>
        <authorList>
            <person name="Pitt A."/>
            <person name="Hahn M.W."/>
        </authorList>
    </citation>
    <scope>NUCLEOTIDE SEQUENCE [LARGE SCALE GENOMIC DNA]</scope>
    <source>
        <strain evidence="8 9">SP-Ram-0.45-NSY-1</strain>
    </source>
</reference>
<comment type="catalytic activity">
    <reaction evidence="7">
        <text>L-cysteinyl-[prolipoprotein] + a 1,2-diacyl-sn-glycero-3-phospho-(1'-sn-glycerol) = an S-1,2-diacyl-sn-glyceryl-L-cysteinyl-[prolipoprotein] + sn-glycerol 1-phosphate + H(+)</text>
        <dbReference type="Rhea" id="RHEA:56712"/>
        <dbReference type="Rhea" id="RHEA-COMP:14679"/>
        <dbReference type="Rhea" id="RHEA-COMP:14680"/>
        <dbReference type="ChEBI" id="CHEBI:15378"/>
        <dbReference type="ChEBI" id="CHEBI:29950"/>
        <dbReference type="ChEBI" id="CHEBI:57685"/>
        <dbReference type="ChEBI" id="CHEBI:64716"/>
        <dbReference type="ChEBI" id="CHEBI:140658"/>
        <dbReference type="EC" id="2.5.1.145"/>
    </reaction>
</comment>
<dbReference type="InterPro" id="IPR001640">
    <property type="entry name" value="Lgt"/>
</dbReference>
<comment type="caution">
    <text evidence="8">The sequence shown here is derived from an EMBL/GenBank/DDBJ whole genome shotgun (WGS) entry which is preliminary data.</text>
</comment>
<feature type="transmembrane region" description="Helical" evidence="7">
    <location>
        <begin position="301"/>
        <end position="317"/>
    </location>
</feature>
<feature type="transmembrane region" description="Helical" evidence="7">
    <location>
        <begin position="349"/>
        <end position="373"/>
    </location>
</feature>
<dbReference type="GO" id="GO:0008961">
    <property type="term" value="F:phosphatidylglycerol-prolipoprotein diacylglyceryl transferase activity"/>
    <property type="evidence" value="ECO:0007669"/>
    <property type="project" value="UniProtKB-UniRule"/>
</dbReference>
<evidence type="ECO:0000256" key="7">
    <source>
        <dbReference type="HAMAP-Rule" id="MF_01147"/>
    </source>
</evidence>
<dbReference type="AlphaFoldDB" id="A0A6N6VUC3"/>
<dbReference type="PROSITE" id="PS01311">
    <property type="entry name" value="LGT"/>
    <property type="match status" value="1"/>
</dbReference>
<dbReference type="EMBL" id="WFLM01000004">
    <property type="protein sequence ID" value="KAB8037781.1"/>
    <property type="molecule type" value="Genomic_DNA"/>
</dbReference>
<feature type="transmembrane region" description="Helical" evidence="7">
    <location>
        <begin position="119"/>
        <end position="141"/>
    </location>
</feature>